<evidence type="ECO:0000256" key="1">
    <source>
        <dbReference type="SAM" id="Phobius"/>
    </source>
</evidence>
<comment type="caution">
    <text evidence="2">The sequence shown here is derived from an EMBL/GenBank/DDBJ whole genome shotgun (WGS) entry which is preliminary data.</text>
</comment>
<sequence length="121" mass="13919">MPHPDEAMCMRPTHINQFPAAQLVAAHESHDNDQLPNYNEIINVSNIDETNLMIDTPYYEDEKNEKSEKLWEELPSYEDSDKKDLRSSNKRAKSIANTCAILYGIIFLGAYFTYSNHTGCF</sequence>
<reference evidence="2" key="1">
    <citation type="submission" date="2020-11" db="EMBL/GenBank/DDBJ databases">
        <title>Kefir isolates.</title>
        <authorList>
            <person name="Marcisauskas S."/>
            <person name="Kim Y."/>
            <person name="Blasche S."/>
        </authorList>
    </citation>
    <scope>NUCLEOTIDE SEQUENCE</scope>
    <source>
        <strain evidence="2">Olga-1</strain>
    </source>
</reference>
<keyword evidence="1" id="KW-0472">Membrane</keyword>
<evidence type="ECO:0000313" key="2">
    <source>
        <dbReference type="EMBL" id="KAG0689184.1"/>
    </source>
</evidence>
<gene>
    <name evidence="2" type="ORF">C6P40_005452</name>
</gene>
<dbReference type="AlphaFoldDB" id="A0A9P6WL63"/>
<keyword evidence="1" id="KW-1133">Transmembrane helix</keyword>
<proteinExistence type="predicted"/>
<feature type="transmembrane region" description="Helical" evidence="1">
    <location>
        <begin position="95"/>
        <end position="114"/>
    </location>
</feature>
<organism evidence="2 3">
    <name type="scientific">Pichia californica</name>
    <dbReference type="NCBI Taxonomy" id="460514"/>
    <lineage>
        <taxon>Eukaryota</taxon>
        <taxon>Fungi</taxon>
        <taxon>Dikarya</taxon>
        <taxon>Ascomycota</taxon>
        <taxon>Saccharomycotina</taxon>
        <taxon>Pichiomycetes</taxon>
        <taxon>Pichiales</taxon>
        <taxon>Pichiaceae</taxon>
        <taxon>Pichia</taxon>
    </lineage>
</organism>
<keyword evidence="1" id="KW-0812">Transmembrane</keyword>
<protein>
    <submittedName>
        <fullName evidence="2">Uncharacterized protein</fullName>
    </submittedName>
</protein>
<keyword evidence="3" id="KW-1185">Reference proteome</keyword>
<dbReference type="Proteomes" id="UP000697127">
    <property type="component" value="Unassembled WGS sequence"/>
</dbReference>
<dbReference type="EMBL" id="PUHW01000096">
    <property type="protein sequence ID" value="KAG0689184.1"/>
    <property type="molecule type" value="Genomic_DNA"/>
</dbReference>
<name>A0A9P6WL63_9ASCO</name>
<evidence type="ECO:0000313" key="3">
    <source>
        <dbReference type="Proteomes" id="UP000697127"/>
    </source>
</evidence>
<accession>A0A9P6WL63</accession>